<dbReference type="GO" id="GO:0030956">
    <property type="term" value="C:glutamyl-tRNA(Gln) amidotransferase complex"/>
    <property type="evidence" value="ECO:0007669"/>
    <property type="project" value="TreeGrafter"/>
</dbReference>
<dbReference type="PANTHER" id="PTHR15004">
    <property type="entry name" value="GLUTAMYL-TRNA(GLN) AMIDOTRANSFERASE SUBUNIT C, MITOCHONDRIAL"/>
    <property type="match status" value="1"/>
</dbReference>
<protein>
    <recommendedName>
        <fullName evidence="4">Glu-AdT subunit C</fullName>
    </recommendedName>
</protein>
<dbReference type="PANTHER" id="PTHR15004:SF0">
    <property type="entry name" value="GLUTAMYL-TRNA(GLN) AMIDOTRANSFERASE SUBUNIT C, MITOCHONDRIAL"/>
    <property type="match status" value="1"/>
</dbReference>
<organism evidence="2 3">
    <name type="scientific">Apatococcus lobatus</name>
    <dbReference type="NCBI Taxonomy" id="904363"/>
    <lineage>
        <taxon>Eukaryota</taxon>
        <taxon>Viridiplantae</taxon>
        <taxon>Chlorophyta</taxon>
        <taxon>core chlorophytes</taxon>
        <taxon>Trebouxiophyceae</taxon>
        <taxon>Chlorellales</taxon>
        <taxon>Chlorellaceae</taxon>
        <taxon>Apatococcus</taxon>
    </lineage>
</organism>
<dbReference type="Pfam" id="PF02686">
    <property type="entry name" value="GatC"/>
    <property type="match status" value="1"/>
</dbReference>
<gene>
    <name evidence="2" type="ORF">WJX74_002182</name>
</gene>
<evidence type="ECO:0000256" key="1">
    <source>
        <dbReference type="SAM" id="MobiDB-lite"/>
    </source>
</evidence>
<dbReference type="InterPro" id="IPR036113">
    <property type="entry name" value="Asp/Glu-ADT_sf_sub_c"/>
</dbReference>
<accession>A0AAW1S332</accession>
<dbReference type="EMBL" id="JALJOS010000004">
    <property type="protein sequence ID" value="KAK9840018.1"/>
    <property type="molecule type" value="Genomic_DNA"/>
</dbReference>
<dbReference type="AlphaFoldDB" id="A0AAW1S332"/>
<reference evidence="2 3" key="1">
    <citation type="journal article" date="2024" name="Nat. Commun.">
        <title>Phylogenomics reveals the evolutionary origins of lichenization in chlorophyte algae.</title>
        <authorList>
            <person name="Puginier C."/>
            <person name="Libourel C."/>
            <person name="Otte J."/>
            <person name="Skaloud P."/>
            <person name="Haon M."/>
            <person name="Grisel S."/>
            <person name="Petersen M."/>
            <person name="Berrin J.G."/>
            <person name="Delaux P.M."/>
            <person name="Dal Grande F."/>
            <person name="Keller J."/>
        </authorList>
    </citation>
    <scope>NUCLEOTIDE SEQUENCE [LARGE SCALE GENOMIC DNA]</scope>
    <source>
        <strain evidence="2 3">SAG 2145</strain>
    </source>
</reference>
<evidence type="ECO:0000313" key="2">
    <source>
        <dbReference type="EMBL" id="KAK9840018.1"/>
    </source>
</evidence>
<dbReference type="SUPFAM" id="SSF141000">
    <property type="entry name" value="Glu-tRNAGln amidotransferase C subunit"/>
    <property type="match status" value="1"/>
</dbReference>
<evidence type="ECO:0000313" key="3">
    <source>
        <dbReference type="Proteomes" id="UP001438707"/>
    </source>
</evidence>
<dbReference type="GO" id="GO:0032543">
    <property type="term" value="P:mitochondrial translation"/>
    <property type="evidence" value="ECO:0007669"/>
    <property type="project" value="TreeGrafter"/>
</dbReference>
<name>A0AAW1S332_9CHLO</name>
<dbReference type="GO" id="GO:0006450">
    <property type="term" value="P:regulation of translational fidelity"/>
    <property type="evidence" value="ECO:0007669"/>
    <property type="project" value="InterPro"/>
</dbReference>
<evidence type="ECO:0008006" key="4">
    <source>
        <dbReference type="Google" id="ProtNLM"/>
    </source>
</evidence>
<keyword evidence="3" id="KW-1185">Reference proteome</keyword>
<comment type="caution">
    <text evidence="2">The sequence shown here is derived from an EMBL/GenBank/DDBJ whole genome shotgun (WGS) entry which is preliminary data.</text>
</comment>
<dbReference type="InterPro" id="IPR003837">
    <property type="entry name" value="GatC"/>
</dbReference>
<dbReference type="Gene3D" id="1.10.20.60">
    <property type="entry name" value="Glu-tRNAGln amidotransferase C subunit, N-terminal domain"/>
    <property type="match status" value="1"/>
</dbReference>
<dbReference type="GO" id="GO:0005739">
    <property type="term" value="C:mitochondrion"/>
    <property type="evidence" value="ECO:0007669"/>
    <property type="project" value="TreeGrafter"/>
</dbReference>
<feature type="compositionally biased region" description="Basic and acidic residues" evidence="1">
    <location>
        <begin position="99"/>
        <end position="121"/>
    </location>
</feature>
<feature type="region of interest" description="Disordered" evidence="1">
    <location>
        <begin position="82"/>
        <end position="121"/>
    </location>
</feature>
<dbReference type="GO" id="GO:0009507">
    <property type="term" value="C:chloroplast"/>
    <property type="evidence" value="ECO:0007669"/>
    <property type="project" value="TreeGrafter"/>
</dbReference>
<dbReference type="Proteomes" id="UP001438707">
    <property type="component" value="Unassembled WGS sequence"/>
</dbReference>
<sequence length="133" mass="15075">MLRSSILLRTAIPTVYLRGSQSGILKQSNLPHHRCNVSKVDSPDVRKLAEMAQIEVSDQEVDAWQPQIAEIVEWFAHLQDLDLPADPSGSPEGSPLTDSRLREDTPRDWPEREKLLDEAPDREGRFVKVPKIL</sequence>
<proteinExistence type="predicted"/>
<dbReference type="GO" id="GO:0070681">
    <property type="term" value="P:glutaminyl-tRNAGln biosynthesis via transamidation"/>
    <property type="evidence" value="ECO:0007669"/>
    <property type="project" value="TreeGrafter"/>
</dbReference>